<reference evidence="2 3" key="1">
    <citation type="journal article" date="2015" name="Genome Announc.">
        <title>Expanding the biotechnology potential of lactobacilli through comparative genomics of 213 strains and associated genera.</title>
        <authorList>
            <person name="Sun Z."/>
            <person name="Harris H.M."/>
            <person name="McCann A."/>
            <person name="Guo C."/>
            <person name="Argimon S."/>
            <person name="Zhang W."/>
            <person name="Yang X."/>
            <person name="Jeffery I.B."/>
            <person name="Cooney J.C."/>
            <person name="Kagawa T.F."/>
            <person name="Liu W."/>
            <person name="Song Y."/>
            <person name="Salvetti E."/>
            <person name="Wrobel A."/>
            <person name="Rasinkangas P."/>
            <person name="Parkhill J."/>
            <person name="Rea M.C."/>
            <person name="O'Sullivan O."/>
            <person name="Ritari J."/>
            <person name="Douillard F.P."/>
            <person name="Paul Ross R."/>
            <person name="Yang R."/>
            <person name="Briner A.E."/>
            <person name="Felis G.E."/>
            <person name="de Vos W.M."/>
            <person name="Barrangou R."/>
            <person name="Klaenhammer T.R."/>
            <person name="Caufield P.W."/>
            <person name="Cui Y."/>
            <person name="Zhang H."/>
            <person name="O'Toole P.W."/>
        </authorList>
    </citation>
    <scope>NUCLEOTIDE SEQUENCE [LARGE SCALE GENOMIC DNA]</scope>
    <source>
        <strain evidence="2 3">DSM 20505</strain>
    </source>
</reference>
<feature type="domain" description="Core" evidence="1">
    <location>
        <begin position="3"/>
        <end position="109"/>
    </location>
</feature>
<dbReference type="OrthoDB" id="2361502at2"/>
<dbReference type="Pfam" id="PF01521">
    <property type="entry name" value="Fe-S_biosyn"/>
    <property type="match status" value="1"/>
</dbReference>
<organism evidence="2 3">
    <name type="scientific">Lacticaseibacillus sharpeae JCM 1186 = DSM 20505</name>
    <dbReference type="NCBI Taxonomy" id="1291052"/>
    <lineage>
        <taxon>Bacteria</taxon>
        <taxon>Bacillati</taxon>
        <taxon>Bacillota</taxon>
        <taxon>Bacilli</taxon>
        <taxon>Lactobacillales</taxon>
        <taxon>Lactobacillaceae</taxon>
        <taxon>Lacticaseibacillus</taxon>
    </lineage>
</organism>
<dbReference type="InterPro" id="IPR000361">
    <property type="entry name" value="ATAP_core_dom"/>
</dbReference>
<dbReference type="PATRIC" id="fig|1291052.5.peg.370"/>
<dbReference type="EMBL" id="AYYO01000055">
    <property type="protein sequence ID" value="KRM54551.1"/>
    <property type="molecule type" value="Genomic_DNA"/>
</dbReference>
<accession>A0A0R1ZI53</accession>
<dbReference type="STRING" id="1291052.FC18_GL000359"/>
<gene>
    <name evidence="2" type="ORF">FC18_GL000359</name>
</gene>
<name>A0A0R1ZI53_9LACO</name>
<dbReference type="SUPFAM" id="SSF89360">
    <property type="entry name" value="HesB-like domain"/>
    <property type="match status" value="1"/>
</dbReference>
<keyword evidence="3" id="KW-1185">Reference proteome</keyword>
<sequence length="128" mass="13340">MTELRITPDAAAKIQAAGSDYAMVLDYDDGVGPFSAVGVCSLNLSFNLILTPKENVTADFNTVIDSTLGPVYVKDYSAEYFEGNPVLKLGFGSVLALANDSGLIDGAVEMRVVNEVAAKATVDGPASC</sequence>
<dbReference type="Proteomes" id="UP000051679">
    <property type="component" value="Unassembled WGS sequence"/>
</dbReference>
<dbReference type="InterPro" id="IPR035903">
    <property type="entry name" value="HesB-like_dom_sf"/>
</dbReference>
<evidence type="ECO:0000259" key="1">
    <source>
        <dbReference type="Pfam" id="PF01521"/>
    </source>
</evidence>
<evidence type="ECO:0000313" key="3">
    <source>
        <dbReference type="Proteomes" id="UP000051679"/>
    </source>
</evidence>
<dbReference type="AlphaFoldDB" id="A0A0R1ZI53"/>
<proteinExistence type="predicted"/>
<dbReference type="RefSeq" id="WP_054676836.1">
    <property type="nucleotide sequence ID" value="NZ_AYYO01000055.1"/>
</dbReference>
<protein>
    <recommendedName>
        <fullName evidence="1">Core domain-containing protein</fullName>
    </recommendedName>
</protein>
<evidence type="ECO:0000313" key="2">
    <source>
        <dbReference type="EMBL" id="KRM54551.1"/>
    </source>
</evidence>
<comment type="caution">
    <text evidence="2">The sequence shown here is derived from an EMBL/GenBank/DDBJ whole genome shotgun (WGS) entry which is preliminary data.</text>
</comment>
<dbReference type="Gene3D" id="2.60.300.12">
    <property type="entry name" value="HesB-like domain"/>
    <property type="match status" value="1"/>
</dbReference>